<keyword evidence="1" id="KW-1185">Reference proteome</keyword>
<protein>
    <recommendedName>
        <fullName evidence="3">F-box domain-containing protein</fullName>
    </recommendedName>
</protein>
<evidence type="ECO:0008006" key="3">
    <source>
        <dbReference type="Google" id="ProtNLM"/>
    </source>
</evidence>
<proteinExistence type="predicted"/>
<reference evidence="2" key="2">
    <citation type="submission" date="2020-04" db="EMBL/GenBank/DDBJ databases">
        <authorList>
            <consortium name="NCBI Genome Project"/>
        </authorList>
    </citation>
    <scope>NUCLEOTIDE SEQUENCE</scope>
    <source>
        <strain evidence="2">CBS 342.82</strain>
    </source>
</reference>
<reference evidence="2" key="1">
    <citation type="submission" date="2020-01" db="EMBL/GenBank/DDBJ databases">
        <authorList>
            <consortium name="DOE Joint Genome Institute"/>
            <person name="Haridas S."/>
            <person name="Albert R."/>
            <person name="Binder M."/>
            <person name="Bloem J."/>
            <person name="Labutti K."/>
            <person name="Salamov A."/>
            <person name="Andreopoulos B."/>
            <person name="Baker S.E."/>
            <person name="Barry K."/>
            <person name="Bills G."/>
            <person name="Bluhm B.H."/>
            <person name="Cannon C."/>
            <person name="Castanera R."/>
            <person name="Culley D.E."/>
            <person name="Daum C."/>
            <person name="Ezra D."/>
            <person name="Gonzalez J.B."/>
            <person name="Henrissat B."/>
            <person name="Kuo A."/>
            <person name="Liang C."/>
            <person name="Lipzen A."/>
            <person name="Lutzoni F."/>
            <person name="Magnuson J."/>
            <person name="Mondo S."/>
            <person name="Nolan M."/>
            <person name="Ohm R."/>
            <person name="Pangilinan J."/>
            <person name="Park H.-J."/>
            <person name="Ramirez L."/>
            <person name="Alfaro M."/>
            <person name="Sun H."/>
            <person name="Tritt A."/>
            <person name="Yoshinaga Y."/>
            <person name="Zwiers L.-H."/>
            <person name="Turgeon B.G."/>
            <person name="Goodwin S.B."/>
            <person name="Spatafora J.W."/>
            <person name="Crous P.W."/>
            <person name="Grigoriev I.V."/>
        </authorList>
    </citation>
    <scope>NUCLEOTIDE SEQUENCE</scope>
    <source>
        <strain evidence="2">CBS 342.82</strain>
    </source>
</reference>
<gene>
    <name evidence="2" type="ORF">K489DRAFT_406249</name>
</gene>
<dbReference type="Proteomes" id="UP000504637">
    <property type="component" value="Unplaced"/>
</dbReference>
<evidence type="ECO:0000313" key="1">
    <source>
        <dbReference type="Proteomes" id="UP000504637"/>
    </source>
</evidence>
<dbReference type="OrthoDB" id="2099276at2759"/>
<dbReference type="PANTHER" id="PTHR42085:SF1">
    <property type="entry name" value="F-BOX DOMAIN-CONTAINING PROTEIN"/>
    <property type="match status" value="1"/>
</dbReference>
<reference evidence="2" key="3">
    <citation type="submission" date="2025-08" db="UniProtKB">
        <authorList>
            <consortium name="RefSeq"/>
        </authorList>
    </citation>
    <scope>IDENTIFICATION</scope>
    <source>
        <strain evidence="2">CBS 342.82</strain>
    </source>
</reference>
<evidence type="ECO:0000313" key="2">
    <source>
        <dbReference type="RefSeq" id="XP_033464608.1"/>
    </source>
</evidence>
<dbReference type="PANTHER" id="PTHR42085">
    <property type="entry name" value="F-BOX DOMAIN-CONTAINING PROTEIN"/>
    <property type="match status" value="1"/>
</dbReference>
<dbReference type="InterPro" id="IPR038883">
    <property type="entry name" value="AN11006-like"/>
</dbReference>
<dbReference type="AlphaFoldDB" id="A0A6J3MKS5"/>
<accession>A0A6J3MKS5</accession>
<sequence>MSLLRLPAAVRLKIYAYSGAPSIGTPHTCVERADQDPEDDAFSFFNWLIGDCVISRYRELSHIIKVNLNHRSPISHPPSHYSATLSLLLTCSIVYIELARHIYSHCQIVIRAKDDASLAALSRLRASSIHALRRLTIDLNATSCGSGWMCDDEADPGLDAHFEGRERLVEPEAIEEHAATRLAHERTCETQRSESQKNGGQLSTLSILNYSQSRPLTITNELHQAVLRNWSQIWAEFRAQLAPATLELDFMCDVADIDTGELALKPFLTETQPYMAKCNIRLARRKIEVLQQLAQLAIEHIVCPSTLCSPSPEARRCNNSITFMDLPSEIRQHILGYTDLVVPGKEVEWSPHRGWYLRRGGEEFNVTDYKALLHFHPIAKDKSETIDDAHNYREQDHNRAYCQEKLGGRGCFCKIRHTVSSSYSKVGCWAPPTPFFLVNSILRQDALQVFFSQTRIVVWPTKSTWSVETVLHSPSRLHISTFLSDVVPKDALRHLRYLEVVFEYFDYPGHLTWCPTSSPELIDWKRTIEEIKPHLASSSLAVKIVFPPEPSFADVELPDELQTSVAFSKAEFQHRKTCYFNTILPLQRLACHLKHLWVWIYGNVEEPGGGTGYTADWSRELETTIMGHAYEPPRRSDYSSDGPPVPLLLRNGRWFTDRKYFS</sequence>
<dbReference type="GeneID" id="54365031"/>
<organism evidence="2">
    <name type="scientific">Dissoconium aciculare CBS 342.82</name>
    <dbReference type="NCBI Taxonomy" id="1314786"/>
    <lineage>
        <taxon>Eukaryota</taxon>
        <taxon>Fungi</taxon>
        <taxon>Dikarya</taxon>
        <taxon>Ascomycota</taxon>
        <taxon>Pezizomycotina</taxon>
        <taxon>Dothideomycetes</taxon>
        <taxon>Dothideomycetidae</taxon>
        <taxon>Mycosphaerellales</taxon>
        <taxon>Dissoconiaceae</taxon>
        <taxon>Dissoconium</taxon>
    </lineage>
</organism>
<dbReference type="RefSeq" id="XP_033464608.1">
    <property type="nucleotide sequence ID" value="XM_033607231.1"/>
</dbReference>
<name>A0A6J3MKS5_9PEZI</name>